<feature type="transmembrane region" description="Helical" evidence="1">
    <location>
        <begin position="35"/>
        <end position="62"/>
    </location>
</feature>
<gene>
    <name evidence="2" type="ORF">CFN03_12015</name>
</gene>
<protein>
    <submittedName>
        <fullName evidence="2">Uncharacterized protein</fullName>
    </submittedName>
</protein>
<name>A0A265E426_9STAP</name>
<organism evidence="2 3">
    <name type="scientific">Salinicoccus roseus</name>
    <dbReference type="NCBI Taxonomy" id="45670"/>
    <lineage>
        <taxon>Bacteria</taxon>
        <taxon>Bacillati</taxon>
        <taxon>Bacillota</taxon>
        <taxon>Bacilli</taxon>
        <taxon>Bacillales</taxon>
        <taxon>Staphylococcaceae</taxon>
        <taxon>Salinicoccus</taxon>
    </lineage>
</organism>
<evidence type="ECO:0000256" key="1">
    <source>
        <dbReference type="SAM" id="Phobius"/>
    </source>
</evidence>
<reference evidence="2 3" key="1">
    <citation type="submission" date="2017-07" db="EMBL/GenBank/DDBJ databases">
        <title>Shotgun whole genome sequences of three halophilic bacterial isolates.</title>
        <authorList>
            <person name="Pozzo T."/>
            <person name="Higdon S.M."/>
            <person name="Quillaguaman J."/>
        </authorList>
    </citation>
    <scope>NUCLEOTIDE SEQUENCE [LARGE SCALE GENOMIC DNA]</scope>
    <source>
        <strain evidence="2 3">BU-1</strain>
    </source>
</reference>
<evidence type="ECO:0000313" key="3">
    <source>
        <dbReference type="Proteomes" id="UP000216682"/>
    </source>
</evidence>
<evidence type="ECO:0000313" key="2">
    <source>
        <dbReference type="EMBL" id="OZT76343.1"/>
    </source>
</evidence>
<keyword evidence="1" id="KW-0472">Membrane</keyword>
<dbReference type="Proteomes" id="UP000216682">
    <property type="component" value="Unassembled WGS sequence"/>
</dbReference>
<proteinExistence type="predicted"/>
<comment type="caution">
    <text evidence="2">The sequence shown here is derived from an EMBL/GenBank/DDBJ whole genome shotgun (WGS) entry which is preliminary data.</text>
</comment>
<feature type="transmembrane region" description="Helical" evidence="1">
    <location>
        <begin position="12"/>
        <end position="29"/>
    </location>
</feature>
<dbReference type="RefSeq" id="WP_094907256.1">
    <property type="nucleotide sequence ID" value="NZ_BMCA01000004.1"/>
</dbReference>
<accession>A0A265E426</accession>
<sequence length="83" mass="9835">MVQRSKFKDPGFILAIVVLLYSAVVWIWWPHETYVAGVALTAWLMLVGIILWFTLAVVYVFWIEHVEKSVKEETERREMHENN</sequence>
<keyword evidence="1" id="KW-0812">Transmembrane</keyword>
<dbReference type="AlphaFoldDB" id="A0A265E426"/>
<dbReference type="EMBL" id="NPEZ01000007">
    <property type="protein sequence ID" value="OZT76343.1"/>
    <property type="molecule type" value="Genomic_DNA"/>
</dbReference>
<keyword evidence="1" id="KW-1133">Transmembrane helix</keyword>